<dbReference type="GO" id="GO:0016625">
    <property type="term" value="F:oxidoreductase activity, acting on the aldehyde or oxo group of donors, iron-sulfur protein as acceptor"/>
    <property type="evidence" value="ECO:0007669"/>
    <property type="project" value="InterPro"/>
</dbReference>
<name>A0A931CU38_9BACT</name>
<gene>
    <name evidence="3" type="ORF">H0S81_04110</name>
</gene>
<dbReference type="PANTHER" id="PTHR43366:SF1">
    <property type="entry name" value="PYRUVATE SYNTHASE SUBUNIT PORC"/>
    <property type="match status" value="1"/>
</dbReference>
<accession>A0A931CU38</accession>
<evidence type="ECO:0000313" key="4">
    <source>
        <dbReference type="Proteomes" id="UP000706172"/>
    </source>
</evidence>
<dbReference type="EMBL" id="JACCQK010000201">
    <property type="protein sequence ID" value="MBG0779090.1"/>
    <property type="molecule type" value="Genomic_DNA"/>
</dbReference>
<dbReference type="AlphaFoldDB" id="A0A931CU38"/>
<evidence type="ECO:0000256" key="1">
    <source>
        <dbReference type="ARBA" id="ARBA00023002"/>
    </source>
</evidence>
<organism evidence="3 4">
    <name type="scientific">Desulfotignum balticum</name>
    <dbReference type="NCBI Taxonomy" id="115781"/>
    <lineage>
        <taxon>Bacteria</taxon>
        <taxon>Pseudomonadati</taxon>
        <taxon>Thermodesulfobacteriota</taxon>
        <taxon>Desulfobacteria</taxon>
        <taxon>Desulfobacterales</taxon>
        <taxon>Desulfobacteraceae</taxon>
        <taxon>Desulfotignum</taxon>
    </lineage>
</organism>
<dbReference type="Pfam" id="PF01558">
    <property type="entry name" value="POR"/>
    <property type="match status" value="1"/>
</dbReference>
<keyword evidence="1" id="KW-0560">Oxidoreductase</keyword>
<sequence length="155" mass="16633">MMSEVRFHGRGGQGVVTTSKILANAFARTGQFGASFPMFGFERRGAPVTAFGRFSDKPVKEKTQIYNPNILVVLDPSQKHSPAVFAGLMPGGMLLLNDKKNTGDIRHENLKKLAVVDANGIALEEIGLPIPNTVVVGAFARMSGLLDIDPVLEAL</sequence>
<evidence type="ECO:0000259" key="2">
    <source>
        <dbReference type="Pfam" id="PF01558"/>
    </source>
</evidence>
<evidence type="ECO:0000313" key="3">
    <source>
        <dbReference type="EMBL" id="MBG0779090.1"/>
    </source>
</evidence>
<reference evidence="3" key="1">
    <citation type="submission" date="2020-07" db="EMBL/GenBank/DDBJ databases">
        <title>Severe corrosion of carbon steel in oil field produced water can be linked to methanogenic archaea containing a special type of NiFe hydrogenase.</title>
        <authorList>
            <person name="Lahme S."/>
            <person name="Mand J."/>
            <person name="Longwell J."/>
            <person name="Smith R."/>
            <person name="Enning D."/>
        </authorList>
    </citation>
    <scope>NUCLEOTIDE SEQUENCE</scope>
    <source>
        <strain evidence="3">MIC098Bin6</strain>
    </source>
</reference>
<proteinExistence type="predicted"/>
<comment type="caution">
    <text evidence="3">The sequence shown here is derived from an EMBL/GenBank/DDBJ whole genome shotgun (WGS) entry which is preliminary data.</text>
</comment>
<dbReference type="SUPFAM" id="SSF53323">
    <property type="entry name" value="Pyruvate-ferredoxin oxidoreductase, PFOR, domain III"/>
    <property type="match status" value="1"/>
</dbReference>
<dbReference type="Proteomes" id="UP000706172">
    <property type="component" value="Unassembled WGS sequence"/>
</dbReference>
<dbReference type="InterPro" id="IPR011894">
    <property type="entry name" value="PorC_KorC"/>
</dbReference>
<dbReference type="InterPro" id="IPR019752">
    <property type="entry name" value="Pyrv/ketoisovalerate_OxRed_cat"/>
</dbReference>
<dbReference type="Gene3D" id="3.40.920.10">
    <property type="entry name" value="Pyruvate-ferredoxin oxidoreductase, PFOR, domain III"/>
    <property type="match status" value="1"/>
</dbReference>
<feature type="non-terminal residue" evidence="3">
    <location>
        <position position="155"/>
    </location>
</feature>
<dbReference type="NCBIfam" id="TIGR02175">
    <property type="entry name" value="PorC_KorC"/>
    <property type="match status" value="1"/>
</dbReference>
<dbReference type="InterPro" id="IPR002869">
    <property type="entry name" value="Pyrv_flavodox_OxRed_cen"/>
</dbReference>
<feature type="domain" description="Pyruvate/ketoisovalerate oxidoreductase catalytic" evidence="2">
    <location>
        <begin position="11"/>
        <end position="155"/>
    </location>
</feature>
<dbReference type="PANTHER" id="PTHR43366">
    <property type="entry name" value="PYRUVATE SYNTHASE SUBUNIT PORC"/>
    <property type="match status" value="1"/>
</dbReference>
<dbReference type="InterPro" id="IPR051626">
    <property type="entry name" value="Oxidoreductase_gamma_subunit"/>
</dbReference>
<protein>
    <submittedName>
        <fullName evidence="3">2-oxoacid:acceptor oxidoreductase family protein</fullName>
    </submittedName>
</protein>